<evidence type="ECO:0000259" key="12">
    <source>
        <dbReference type="PROSITE" id="PS50061"/>
    </source>
</evidence>
<dbReference type="InterPro" id="IPR046328">
    <property type="entry name" value="ETS_fam"/>
</dbReference>
<sequence>MAAVVQQTEGAWDGANKQEDDSLQLVDPSSFPAVIVEQMPHSHLLNYSGLTCDQPLRLGLERDTVDDMTQLTVEAYQSGNEDAMMESAEAAEALMNIDSSTPLALDEKQIPQMFFLTSSLVEGNQFLTDGVVGQQQWIHLQKGSLPEDKPKAKKGRRPKRARAHSPMPDITIKKSKDSKGNTLYLWEFLIALLQDKNACPRYIKWTNWEKGIFKLVDSKAVSQLWGKHKNKPDMNYETMGRALRYYYQRGILNKVEGQRLVYQFAEMPKNIVYIGDDSDGPGGNNINISHEDDDHSSEASINELTSLNFTIPSQSKLFTSKTPSMSNKVRRAVNGGQRKPVNNPSEVIGATKQARSLGLIQQQHLPIVSAEMIKTLQNVHSIQPGQHGSVFRTAQLLESLRDKQEPTEVKQEQLDVQPEGQAPQIVTLQLVPVSSTEEGMDGSITSPQFIMQAIPETIPEEVTLVVQNVTLDKASSDPCQEVDKEKSEEAIVCNSASSSASVVTFAGGQQLVSQPSGTVIHSVVTAMEPKISGQISDPDTREVCEAPENSHDVPQSPDMDMDKKNLTEIKAEPLSVVILNDSWVGYTSNETTESSG</sequence>
<dbReference type="AlphaFoldDB" id="A0A5N5K1R6"/>
<evidence type="ECO:0000256" key="1">
    <source>
        <dbReference type="ARBA" id="ARBA00004123"/>
    </source>
</evidence>
<protein>
    <recommendedName>
        <fullName evidence="12">ETS domain-containing protein</fullName>
    </recommendedName>
</protein>
<dbReference type="GO" id="GO:0040034">
    <property type="term" value="P:regulation of development, heterochronic"/>
    <property type="evidence" value="ECO:0007669"/>
    <property type="project" value="UniProtKB-ARBA"/>
</dbReference>
<keyword evidence="9 10" id="KW-0539">Nucleus</keyword>
<evidence type="ECO:0000256" key="3">
    <source>
        <dbReference type="ARBA" id="ARBA00022473"/>
    </source>
</evidence>
<evidence type="ECO:0000256" key="11">
    <source>
        <dbReference type="SAM" id="MobiDB-lite"/>
    </source>
</evidence>
<evidence type="ECO:0000313" key="14">
    <source>
        <dbReference type="Proteomes" id="UP000327468"/>
    </source>
</evidence>
<dbReference type="PANTHER" id="PTHR11849">
    <property type="entry name" value="ETS"/>
    <property type="match status" value="1"/>
</dbReference>
<dbReference type="GO" id="GO:0030154">
    <property type="term" value="P:cell differentiation"/>
    <property type="evidence" value="ECO:0007669"/>
    <property type="project" value="TreeGrafter"/>
</dbReference>
<dbReference type="SUPFAM" id="SSF46785">
    <property type="entry name" value="Winged helix' DNA-binding domain"/>
    <property type="match status" value="1"/>
</dbReference>
<dbReference type="SMART" id="SM00413">
    <property type="entry name" value="ETS"/>
    <property type="match status" value="1"/>
</dbReference>
<dbReference type="PANTHER" id="PTHR11849:SF156">
    <property type="entry name" value="ETS-RELATED TRANSCRIPTION FACTOR ELF-1"/>
    <property type="match status" value="1"/>
</dbReference>
<dbReference type="InterPro" id="IPR000418">
    <property type="entry name" value="Ets_dom"/>
</dbReference>
<evidence type="ECO:0000256" key="6">
    <source>
        <dbReference type="ARBA" id="ARBA00023125"/>
    </source>
</evidence>
<evidence type="ECO:0000256" key="9">
    <source>
        <dbReference type="ARBA" id="ARBA00023242"/>
    </source>
</evidence>
<dbReference type="InterPro" id="IPR022084">
    <property type="entry name" value="TF_Elf_N"/>
</dbReference>
<keyword evidence="7" id="KW-0010">Activator</keyword>
<dbReference type="Gene3D" id="1.10.10.10">
    <property type="entry name" value="Winged helix-like DNA-binding domain superfamily/Winged helix DNA-binding domain"/>
    <property type="match status" value="1"/>
</dbReference>
<dbReference type="Pfam" id="PF12310">
    <property type="entry name" value="Elf-1_N"/>
    <property type="match status" value="1"/>
</dbReference>
<reference evidence="13 14" key="1">
    <citation type="submission" date="2019-06" db="EMBL/GenBank/DDBJ databases">
        <title>A chromosome-scale genome assembly of the striped catfish, Pangasianodon hypophthalmus.</title>
        <authorList>
            <person name="Wen M."/>
            <person name="Zahm M."/>
            <person name="Roques C."/>
            <person name="Cabau C."/>
            <person name="Klopp C."/>
            <person name="Donnadieu C."/>
            <person name="Jouanno E."/>
            <person name="Avarre J.-C."/>
            <person name="Campet M."/>
            <person name="Ha T.T.T."/>
            <person name="Dugue R."/>
            <person name="Lampietro C."/>
            <person name="Louis A."/>
            <person name="Herpin A."/>
            <person name="Echchiki A."/>
            <person name="Berthelot C."/>
            <person name="Parey E."/>
            <person name="Roest-Crollius H."/>
            <person name="Braasch I."/>
            <person name="Postlethwait J."/>
            <person name="Bobe J."/>
            <person name="Montfort J."/>
            <person name="Bouchez O."/>
            <person name="Begum T."/>
            <person name="Schartl M."/>
            <person name="Guiguen Y."/>
        </authorList>
    </citation>
    <scope>NUCLEOTIDE SEQUENCE [LARGE SCALE GENOMIC DNA]</scope>
    <source>
        <strain evidence="13 14">Indonesia</strain>
        <tissue evidence="13">Blood</tissue>
    </source>
</reference>
<keyword evidence="14" id="KW-1185">Reference proteome</keyword>
<dbReference type="GO" id="GO:0043565">
    <property type="term" value="F:sequence-specific DNA binding"/>
    <property type="evidence" value="ECO:0007669"/>
    <property type="project" value="InterPro"/>
</dbReference>
<dbReference type="EMBL" id="VFJC01000027">
    <property type="protein sequence ID" value="KAB5523385.1"/>
    <property type="molecule type" value="Genomic_DNA"/>
</dbReference>
<dbReference type="GO" id="GO:0005634">
    <property type="term" value="C:nucleus"/>
    <property type="evidence" value="ECO:0007669"/>
    <property type="project" value="UniProtKB-SubCell"/>
</dbReference>
<evidence type="ECO:0000256" key="2">
    <source>
        <dbReference type="ARBA" id="ARBA00005562"/>
    </source>
</evidence>
<evidence type="ECO:0000313" key="13">
    <source>
        <dbReference type="EMBL" id="KAB5523385.1"/>
    </source>
</evidence>
<name>A0A5N5K1R6_PANHP</name>
<evidence type="ECO:0000256" key="5">
    <source>
        <dbReference type="ARBA" id="ARBA00023015"/>
    </source>
</evidence>
<dbReference type="Proteomes" id="UP000327468">
    <property type="component" value="Chromosome 26"/>
</dbReference>
<evidence type="ECO:0000256" key="7">
    <source>
        <dbReference type="ARBA" id="ARBA00023159"/>
    </source>
</evidence>
<dbReference type="GO" id="GO:0045893">
    <property type="term" value="P:positive regulation of DNA-templated transcription"/>
    <property type="evidence" value="ECO:0007669"/>
    <property type="project" value="UniProtKB-ARBA"/>
</dbReference>
<feature type="domain" description="ETS" evidence="12">
    <location>
        <begin position="183"/>
        <end position="265"/>
    </location>
</feature>
<keyword evidence="3" id="KW-0217">Developmental protein</keyword>
<dbReference type="GO" id="GO:0000981">
    <property type="term" value="F:DNA-binding transcription factor activity, RNA polymerase II-specific"/>
    <property type="evidence" value="ECO:0007669"/>
    <property type="project" value="TreeGrafter"/>
</dbReference>
<dbReference type="PROSITE" id="PS50061">
    <property type="entry name" value="ETS_DOMAIN_3"/>
    <property type="match status" value="1"/>
</dbReference>
<dbReference type="PROSITE" id="PS00346">
    <property type="entry name" value="ETS_DOMAIN_2"/>
    <property type="match status" value="1"/>
</dbReference>
<feature type="compositionally biased region" description="Basic residues" evidence="11">
    <location>
        <begin position="151"/>
        <end position="163"/>
    </location>
</feature>
<gene>
    <name evidence="13" type="ORF">PHYPO_G00151950</name>
</gene>
<keyword evidence="4" id="KW-0597">Phosphoprotein</keyword>
<organism evidence="13 14">
    <name type="scientific">Pangasianodon hypophthalmus</name>
    <name type="common">Striped catfish</name>
    <name type="synonym">Helicophagus hypophthalmus</name>
    <dbReference type="NCBI Taxonomy" id="310915"/>
    <lineage>
        <taxon>Eukaryota</taxon>
        <taxon>Metazoa</taxon>
        <taxon>Chordata</taxon>
        <taxon>Craniata</taxon>
        <taxon>Vertebrata</taxon>
        <taxon>Euteleostomi</taxon>
        <taxon>Actinopterygii</taxon>
        <taxon>Neopterygii</taxon>
        <taxon>Teleostei</taxon>
        <taxon>Ostariophysi</taxon>
        <taxon>Siluriformes</taxon>
        <taxon>Pangasiidae</taxon>
        <taxon>Pangasianodon</taxon>
    </lineage>
</organism>
<dbReference type="PRINTS" id="PR00454">
    <property type="entry name" value="ETSDOMAIN"/>
</dbReference>
<evidence type="ECO:0000256" key="10">
    <source>
        <dbReference type="RuleBase" id="RU004019"/>
    </source>
</evidence>
<dbReference type="InterPro" id="IPR036388">
    <property type="entry name" value="WH-like_DNA-bd_sf"/>
</dbReference>
<comment type="similarity">
    <text evidence="2 10">Belongs to the ETS family.</text>
</comment>
<evidence type="ECO:0000256" key="8">
    <source>
        <dbReference type="ARBA" id="ARBA00023163"/>
    </source>
</evidence>
<dbReference type="Pfam" id="PF00178">
    <property type="entry name" value="Ets"/>
    <property type="match status" value="1"/>
</dbReference>
<keyword evidence="6 10" id="KW-0238">DNA-binding</keyword>
<evidence type="ECO:0000256" key="4">
    <source>
        <dbReference type="ARBA" id="ARBA00022553"/>
    </source>
</evidence>
<comment type="subcellular location">
    <subcellularLocation>
        <location evidence="1 10">Nucleus</location>
    </subcellularLocation>
</comment>
<keyword evidence="8" id="KW-0804">Transcription</keyword>
<keyword evidence="5" id="KW-0805">Transcription regulation</keyword>
<dbReference type="FunFam" id="1.10.10.10:FF:000411">
    <property type="entry name" value="Ecdysone-induced protein 74EF isoform A"/>
    <property type="match status" value="1"/>
</dbReference>
<comment type="caution">
    <text evidence="13">The sequence shown here is derived from an EMBL/GenBank/DDBJ whole genome shotgun (WGS) entry which is preliminary data.</text>
</comment>
<accession>A0A5N5K1R6</accession>
<feature type="region of interest" description="Disordered" evidence="11">
    <location>
        <begin position="1"/>
        <end position="23"/>
    </location>
</feature>
<dbReference type="InterPro" id="IPR036390">
    <property type="entry name" value="WH_DNA-bd_sf"/>
</dbReference>
<proteinExistence type="inferred from homology"/>
<feature type="region of interest" description="Disordered" evidence="11">
    <location>
        <begin position="142"/>
        <end position="165"/>
    </location>
</feature>